<evidence type="ECO:0000256" key="2">
    <source>
        <dbReference type="ARBA" id="ARBA00005502"/>
    </source>
</evidence>
<evidence type="ECO:0000256" key="3">
    <source>
        <dbReference type="ARBA" id="ARBA00022749"/>
    </source>
</evidence>
<evidence type="ECO:0000256" key="6">
    <source>
        <dbReference type="ARBA" id="ARBA00023002"/>
    </source>
</evidence>
<evidence type="ECO:0000256" key="7">
    <source>
        <dbReference type="ARBA" id="ARBA00023027"/>
    </source>
</evidence>
<comment type="caution">
    <text evidence="10">The sequence shown here is derived from an EMBL/GenBank/DDBJ whole genome shotgun (WGS) entry which is preliminary data.</text>
</comment>
<accession>A0ABW4H5N7</accession>
<evidence type="ECO:0000256" key="1">
    <source>
        <dbReference type="ARBA" id="ARBA00001958"/>
    </source>
</evidence>
<dbReference type="CDD" id="cd00381">
    <property type="entry name" value="IMPDH"/>
    <property type="match status" value="1"/>
</dbReference>
<proteinExistence type="inferred from homology"/>
<name>A0ABW4H5N7_9LACO</name>
<dbReference type="InterPro" id="IPR005990">
    <property type="entry name" value="IMP_DH"/>
</dbReference>
<dbReference type="Pfam" id="PF00478">
    <property type="entry name" value="IMPDH"/>
    <property type="match status" value="1"/>
</dbReference>
<evidence type="ECO:0000313" key="11">
    <source>
        <dbReference type="Proteomes" id="UP001597195"/>
    </source>
</evidence>
<dbReference type="PROSITE" id="PS00487">
    <property type="entry name" value="IMP_DH_GMP_RED"/>
    <property type="match status" value="1"/>
</dbReference>
<keyword evidence="4" id="KW-0658">Purine biosynthesis</keyword>
<comment type="similarity">
    <text evidence="2">Belongs to the IMPDH/GMPR family.</text>
</comment>
<dbReference type="RefSeq" id="WP_125701734.1">
    <property type="nucleotide sequence ID" value="NZ_JBHTOM010000016.1"/>
</dbReference>
<gene>
    <name evidence="10" type="ORF">ACFQ5T_10315</name>
</gene>
<dbReference type="PANTHER" id="PTHR11911">
    <property type="entry name" value="INOSINE-5-MONOPHOSPHATE DEHYDROGENASE RELATED"/>
    <property type="match status" value="1"/>
</dbReference>
<dbReference type="InterPro" id="IPR001093">
    <property type="entry name" value="IMP_DH_GMPRt"/>
</dbReference>
<dbReference type="SMART" id="SM01240">
    <property type="entry name" value="IMPDH"/>
    <property type="match status" value="1"/>
</dbReference>
<comment type="cofactor">
    <cofactor evidence="1">
        <name>K(+)</name>
        <dbReference type="ChEBI" id="CHEBI:29103"/>
    </cofactor>
</comment>
<reference evidence="11" key="1">
    <citation type="journal article" date="2019" name="Int. J. Syst. Evol. Microbiol.">
        <title>The Global Catalogue of Microorganisms (GCM) 10K type strain sequencing project: providing services to taxonomists for standard genome sequencing and annotation.</title>
        <authorList>
            <consortium name="The Broad Institute Genomics Platform"/>
            <consortium name="The Broad Institute Genome Sequencing Center for Infectious Disease"/>
            <person name="Wu L."/>
            <person name="Ma J."/>
        </authorList>
    </citation>
    <scope>NUCLEOTIDE SEQUENCE [LARGE SCALE GENOMIC DNA]</scope>
    <source>
        <strain evidence="11">CCM 8906</strain>
    </source>
</reference>
<dbReference type="Proteomes" id="UP001597195">
    <property type="component" value="Unassembled WGS sequence"/>
</dbReference>
<dbReference type="EMBL" id="JBHTOM010000016">
    <property type="protein sequence ID" value="MFD1550074.1"/>
    <property type="molecule type" value="Genomic_DNA"/>
</dbReference>
<comment type="catalytic activity">
    <reaction evidence="8">
        <text>IMP + NAD(+) + H2O = XMP + NADH + H(+)</text>
        <dbReference type="Rhea" id="RHEA:11708"/>
        <dbReference type="ChEBI" id="CHEBI:15377"/>
        <dbReference type="ChEBI" id="CHEBI:15378"/>
        <dbReference type="ChEBI" id="CHEBI:57464"/>
        <dbReference type="ChEBI" id="CHEBI:57540"/>
        <dbReference type="ChEBI" id="CHEBI:57945"/>
        <dbReference type="ChEBI" id="CHEBI:58053"/>
        <dbReference type="EC" id="1.1.1.205"/>
    </reaction>
</comment>
<organism evidence="10 11">
    <name type="scientific">Levilactobacillus fuyuanensis</name>
    <dbReference type="NCBI Taxonomy" id="2486022"/>
    <lineage>
        <taxon>Bacteria</taxon>
        <taxon>Bacillati</taxon>
        <taxon>Bacillota</taxon>
        <taxon>Bacilli</taxon>
        <taxon>Lactobacillales</taxon>
        <taxon>Lactobacillaceae</taxon>
        <taxon>Levilactobacillus</taxon>
    </lineage>
</organism>
<sequence>MSNWDTKFAKEGITFDDVLLIPAESHVLPNEVDLSVQLAPNLKLNVPFLSASMDTVTETTMATTMARNGGLGVIHKNMSASSQAKMVADVKAIANDADQYPDAAVDANNHLLVAAAVGVTSDTFDRADALLKAGADAIIIDTAHGHSAGVLRKVAEIRQQFPDATLIAGNVATGEGTRALFEAGVDVVKVGIGPGSICTTRVVAGVGVPQITAIYDAANVAREFGKPIIADGGIKYSGDIVKALAAGGNAVMFGSMLSGTDEAPGDIIEDGGKKYKTYRGMGSLASMSHGSADRYFQGGVNEANKLVPEGIEARVEYKGSVNDIIFQMVGGLRSGMGYTGSANVQSLIDNAQFVRISNAGLIESHPHDVQITKAAPNYK</sequence>
<keyword evidence="11" id="KW-1185">Reference proteome</keyword>
<dbReference type="InterPro" id="IPR015875">
    <property type="entry name" value="IMP_DH/GMP_Rdtase_CS"/>
</dbReference>
<evidence type="ECO:0000256" key="5">
    <source>
        <dbReference type="ARBA" id="ARBA00022958"/>
    </source>
</evidence>
<dbReference type="Gene3D" id="3.20.20.70">
    <property type="entry name" value="Aldolase class I"/>
    <property type="match status" value="2"/>
</dbReference>
<evidence type="ECO:0000259" key="9">
    <source>
        <dbReference type="Pfam" id="PF00478"/>
    </source>
</evidence>
<keyword evidence="5" id="KW-0630">Potassium</keyword>
<evidence type="ECO:0000256" key="4">
    <source>
        <dbReference type="ARBA" id="ARBA00022755"/>
    </source>
</evidence>
<dbReference type="SUPFAM" id="SSF51412">
    <property type="entry name" value="Inosine monophosphate dehydrogenase (IMPDH)"/>
    <property type="match status" value="1"/>
</dbReference>
<keyword evidence="3" id="KW-0332">GMP biosynthesis</keyword>
<keyword evidence="6" id="KW-0560">Oxidoreductase</keyword>
<protein>
    <submittedName>
        <fullName evidence="10">IMP dehydrogenase</fullName>
    </submittedName>
</protein>
<evidence type="ECO:0000313" key="10">
    <source>
        <dbReference type="EMBL" id="MFD1550074.1"/>
    </source>
</evidence>
<keyword evidence="7" id="KW-0520">NAD</keyword>
<dbReference type="PANTHER" id="PTHR11911:SF111">
    <property type="entry name" value="INOSINE-5'-MONOPHOSPHATE DEHYDROGENASE"/>
    <property type="match status" value="1"/>
</dbReference>
<evidence type="ECO:0000256" key="8">
    <source>
        <dbReference type="ARBA" id="ARBA00048028"/>
    </source>
</evidence>
<dbReference type="InterPro" id="IPR013785">
    <property type="entry name" value="Aldolase_TIM"/>
</dbReference>
<feature type="domain" description="IMP dehydrogenase/GMP reductase" evidence="9">
    <location>
        <begin position="12"/>
        <end position="367"/>
    </location>
</feature>